<evidence type="ECO:0000313" key="2">
    <source>
        <dbReference type="Proteomes" id="UP001497382"/>
    </source>
</evidence>
<accession>A0AAV2BJ21</accession>
<comment type="caution">
    <text evidence="1">The sequence shown here is derived from an EMBL/GenBank/DDBJ whole genome shotgun (WGS) entry which is preliminary data.</text>
</comment>
<dbReference type="EMBL" id="CAXIEN010000383">
    <property type="protein sequence ID" value="CAL1295907.1"/>
    <property type="molecule type" value="Genomic_DNA"/>
</dbReference>
<name>A0AAV2BJ21_9ARAC</name>
<proteinExistence type="predicted"/>
<dbReference type="AlphaFoldDB" id="A0AAV2BJ21"/>
<organism evidence="1 2">
    <name type="scientific">Larinioides sclopetarius</name>
    <dbReference type="NCBI Taxonomy" id="280406"/>
    <lineage>
        <taxon>Eukaryota</taxon>
        <taxon>Metazoa</taxon>
        <taxon>Ecdysozoa</taxon>
        <taxon>Arthropoda</taxon>
        <taxon>Chelicerata</taxon>
        <taxon>Arachnida</taxon>
        <taxon>Araneae</taxon>
        <taxon>Araneomorphae</taxon>
        <taxon>Entelegynae</taxon>
        <taxon>Araneoidea</taxon>
        <taxon>Araneidae</taxon>
        <taxon>Larinioides</taxon>
    </lineage>
</organism>
<reference evidence="1 2" key="1">
    <citation type="submission" date="2024-04" db="EMBL/GenBank/DDBJ databases">
        <authorList>
            <person name="Rising A."/>
            <person name="Reimegard J."/>
            <person name="Sonavane S."/>
            <person name="Akerstrom W."/>
            <person name="Nylinder S."/>
            <person name="Hedman E."/>
            <person name="Kallberg Y."/>
        </authorList>
    </citation>
    <scope>NUCLEOTIDE SEQUENCE [LARGE SCALE GENOMIC DNA]</scope>
</reference>
<keyword evidence="2" id="KW-1185">Reference proteome</keyword>
<dbReference type="Proteomes" id="UP001497382">
    <property type="component" value="Unassembled WGS sequence"/>
</dbReference>
<gene>
    <name evidence="1" type="ORF">LARSCL_LOCUS19544</name>
</gene>
<sequence>MISNREKRDCIPATLRILLSLPRRLNDI</sequence>
<evidence type="ECO:0000313" key="1">
    <source>
        <dbReference type="EMBL" id="CAL1295907.1"/>
    </source>
</evidence>
<protein>
    <submittedName>
        <fullName evidence="1">Uncharacterized protein</fullName>
    </submittedName>
</protein>